<evidence type="ECO:0000313" key="2">
    <source>
        <dbReference type="Proteomes" id="UP000292452"/>
    </source>
</evidence>
<accession>A0A4Q9HVV9</accession>
<dbReference type="RefSeq" id="WP_131123277.1">
    <property type="nucleotide sequence ID" value="NZ_SIXH01000086.1"/>
</dbReference>
<dbReference type="Proteomes" id="UP000292452">
    <property type="component" value="Unassembled WGS sequence"/>
</dbReference>
<keyword evidence="2" id="KW-1185">Reference proteome</keyword>
<protein>
    <submittedName>
        <fullName evidence="1">Uncharacterized protein</fullName>
    </submittedName>
</protein>
<name>A0A4Q9HVV9_STRKA</name>
<dbReference type="AlphaFoldDB" id="A0A4Q9HVV9"/>
<organism evidence="1 2">
    <name type="scientific">Streptomyces kasugaensis</name>
    <dbReference type="NCBI Taxonomy" id="1946"/>
    <lineage>
        <taxon>Bacteria</taxon>
        <taxon>Bacillati</taxon>
        <taxon>Actinomycetota</taxon>
        <taxon>Actinomycetes</taxon>
        <taxon>Kitasatosporales</taxon>
        <taxon>Streptomycetaceae</taxon>
        <taxon>Streptomyces</taxon>
    </lineage>
</organism>
<gene>
    <name evidence="1" type="ORF">EYS09_12715</name>
</gene>
<reference evidence="1 2" key="1">
    <citation type="submission" date="2019-02" db="EMBL/GenBank/DDBJ databases">
        <title>Draft Genome Sequence of Streptomyces sp. AM-2504, identified by 16S rRNA comparative analysis as a Streptomyces Kasugaensis strain.</title>
        <authorList>
            <person name="Napolioni V."/>
            <person name="Giuliodori A.M."/>
            <person name="Spurio R."/>
            <person name="Fabbretti A."/>
        </authorList>
    </citation>
    <scope>NUCLEOTIDE SEQUENCE [LARGE SCALE GENOMIC DNA]</scope>
    <source>
        <strain evidence="1 2">AM-2504</strain>
    </source>
</reference>
<evidence type="ECO:0000313" key="1">
    <source>
        <dbReference type="EMBL" id="TBO59333.1"/>
    </source>
</evidence>
<dbReference type="EMBL" id="SIXH01000086">
    <property type="protein sequence ID" value="TBO59333.1"/>
    <property type="molecule type" value="Genomic_DNA"/>
</dbReference>
<comment type="caution">
    <text evidence="1">The sequence shown here is derived from an EMBL/GenBank/DDBJ whole genome shotgun (WGS) entry which is preliminary data.</text>
</comment>
<proteinExistence type="predicted"/>
<sequence length="192" mass="22202">MSEKQSKTEWTSDKWHKVCGEFTFHPFLRYQKRDKKDQYGAPIWGVEVPDLNSAWWDPMFEFAYDIWTSNVVSSELVPTVVTQRGDHVVGLFAAIYTQEQWDARVTKRVTPFAKFTKKVSPNPSYTFRETFPTEQRIECDSGKYYVEWSISRSEDDGTRDRQGDGGPQGLIVWDSDAAGIKHDIAINQNIYG</sequence>